<feature type="modified residue" description="Phosphohistidine" evidence="2">
    <location>
        <position position="37"/>
    </location>
</feature>
<keyword evidence="2" id="KW-0597">Phosphoprotein</keyword>
<dbReference type="GO" id="GO:0000160">
    <property type="term" value="P:phosphorelay signal transduction system"/>
    <property type="evidence" value="ECO:0007669"/>
    <property type="project" value="UniProtKB-KW"/>
</dbReference>
<dbReference type="CDD" id="cd00088">
    <property type="entry name" value="HPT"/>
    <property type="match status" value="1"/>
</dbReference>
<dbReference type="AlphaFoldDB" id="A0A7Y0DZ69"/>
<comment type="caution">
    <text evidence="4">The sequence shown here is derived from an EMBL/GenBank/DDBJ whole genome shotgun (WGS) entry which is preliminary data.</text>
</comment>
<evidence type="ECO:0000256" key="2">
    <source>
        <dbReference type="PROSITE-ProRule" id="PRU00110"/>
    </source>
</evidence>
<dbReference type="InterPro" id="IPR011006">
    <property type="entry name" value="CheY-like_superfamily"/>
</dbReference>
<reference evidence="4 5" key="1">
    <citation type="submission" date="2020-04" db="EMBL/GenBank/DDBJ databases">
        <title>Rhodospirillaceae bacterium KN72 isolated from deep sea.</title>
        <authorList>
            <person name="Zhang D.-C."/>
        </authorList>
    </citation>
    <scope>NUCLEOTIDE SEQUENCE [LARGE SCALE GENOMIC DNA]</scope>
    <source>
        <strain evidence="4 5">KN72</strain>
    </source>
</reference>
<gene>
    <name evidence="4" type="ORF">HH303_07360</name>
</gene>
<dbReference type="InterPro" id="IPR036641">
    <property type="entry name" value="HPT_dom_sf"/>
</dbReference>
<evidence type="ECO:0000313" key="4">
    <source>
        <dbReference type="EMBL" id="NMM44290.1"/>
    </source>
</evidence>
<accession>A0A7Y0DZ69</accession>
<keyword evidence="1" id="KW-0902">Two-component regulatory system</keyword>
<dbReference type="GO" id="GO:0004672">
    <property type="term" value="F:protein kinase activity"/>
    <property type="evidence" value="ECO:0007669"/>
    <property type="project" value="UniProtKB-ARBA"/>
</dbReference>
<dbReference type="Proteomes" id="UP000539372">
    <property type="component" value="Unassembled WGS sequence"/>
</dbReference>
<dbReference type="PROSITE" id="PS50894">
    <property type="entry name" value="HPT"/>
    <property type="match status" value="1"/>
</dbReference>
<name>A0A7Y0DZ69_9PROT</name>
<dbReference type="InterPro" id="IPR008207">
    <property type="entry name" value="Sig_transdc_His_kin_Hpt_dom"/>
</dbReference>
<proteinExistence type="predicted"/>
<dbReference type="RefSeq" id="WP_169624582.1">
    <property type="nucleotide sequence ID" value="NZ_JABBNT010000002.1"/>
</dbReference>
<sequence>MDSIEDSSSQIEDVIDKALRGLEDKKSALKAIRREAHSLKGTGGSYGYPMISSISHRLEDFLADEKELSAEVSHEIGVFLDRIREIARHGKEPSGEEATKLLRALPSRRPPPDISVNVVDVEVLLGVPSTVTAKIVRDILQNCGFRVVQATRLLDCFTVTYRSKPNAVIFSQTLDELSGADLARALGAMTATESIPAAVLTSFKLDHTALKSLPDSVSIIRLGKEHFDADMGNFLSRIDIKTS</sequence>
<evidence type="ECO:0000259" key="3">
    <source>
        <dbReference type="PROSITE" id="PS50894"/>
    </source>
</evidence>
<organism evidence="4 5">
    <name type="scientific">Pacificispira spongiicola</name>
    <dbReference type="NCBI Taxonomy" id="2729598"/>
    <lineage>
        <taxon>Bacteria</taxon>
        <taxon>Pseudomonadati</taxon>
        <taxon>Pseudomonadota</taxon>
        <taxon>Alphaproteobacteria</taxon>
        <taxon>Rhodospirillales</taxon>
        <taxon>Rhodospirillaceae</taxon>
        <taxon>Pacificispira</taxon>
    </lineage>
</organism>
<dbReference type="SUPFAM" id="SSF52172">
    <property type="entry name" value="CheY-like"/>
    <property type="match status" value="1"/>
</dbReference>
<evidence type="ECO:0000313" key="5">
    <source>
        <dbReference type="Proteomes" id="UP000539372"/>
    </source>
</evidence>
<feature type="domain" description="HPt" evidence="3">
    <location>
        <begin position="1"/>
        <end position="97"/>
    </location>
</feature>
<dbReference type="SUPFAM" id="SSF47226">
    <property type="entry name" value="Histidine-containing phosphotransfer domain, HPT domain"/>
    <property type="match status" value="1"/>
</dbReference>
<protein>
    <recommendedName>
        <fullName evidence="3">HPt domain-containing protein</fullName>
    </recommendedName>
</protein>
<dbReference type="Pfam" id="PF01627">
    <property type="entry name" value="Hpt"/>
    <property type="match status" value="1"/>
</dbReference>
<evidence type="ECO:0000256" key="1">
    <source>
        <dbReference type="ARBA" id="ARBA00023012"/>
    </source>
</evidence>
<dbReference type="Gene3D" id="1.20.120.160">
    <property type="entry name" value="HPT domain"/>
    <property type="match status" value="1"/>
</dbReference>
<dbReference type="EMBL" id="JABBNT010000002">
    <property type="protein sequence ID" value="NMM44290.1"/>
    <property type="molecule type" value="Genomic_DNA"/>
</dbReference>
<keyword evidence="5" id="KW-1185">Reference proteome</keyword>
<dbReference type="Gene3D" id="3.40.50.2300">
    <property type="match status" value="1"/>
</dbReference>